<sequence length="59" mass="6851">MDPFPTLSKIDAEKIDKMLKTKDPKQMTVYVQQPGSRIFFLTSPIQVQQQIQKIIKSDK</sequence>
<keyword evidence="3" id="KW-1185">Reference proteome</keyword>
<gene>
    <name evidence="2" type="ORF">DERF_013480</name>
    <name evidence="1" type="ORF">HUG17_1134</name>
</gene>
<evidence type="ECO:0000313" key="2">
    <source>
        <dbReference type="EMBL" id="KAH9497491.1"/>
    </source>
</evidence>
<accession>A0A922KVB0</accession>
<evidence type="ECO:0000313" key="1">
    <source>
        <dbReference type="EMBL" id="KAH7645596.1"/>
    </source>
</evidence>
<reference evidence="2" key="1">
    <citation type="submission" date="2013-05" db="EMBL/GenBank/DDBJ databases">
        <authorList>
            <person name="Yim A.K.Y."/>
            <person name="Chan T.F."/>
            <person name="Ji K.M."/>
            <person name="Liu X.Y."/>
            <person name="Zhou J.W."/>
            <person name="Li R.Q."/>
            <person name="Yang K.Y."/>
            <person name="Li J."/>
            <person name="Li M."/>
            <person name="Law P.T.W."/>
            <person name="Wu Y.L."/>
            <person name="Cai Z.L."/>
            <person name="Qin H."/>
            <person name="Bao Y."/>
            <person name="Leung R.K.K."/>
            <person name="Ng P.K.S."/>
            <person name="Zou J."/>
            <person name="Zhong X.J."/>
            <person name="Ran P.X."/>
            <person name="Zhong N.S."/>
            <person name="Liu Z.G."/>
            <person name="Tsui S.K.W."/>
        </authorList>
    </citation>
    <scope>NUCLEOTIDE SEQUENCE</scope>
    <source>
        <strain evidence="2">Derf</strain>
        <tissue evidence="2">Whole organism</tissue>
    </source>
</reference>
<reference evidence="2" key="4">
    <citation type="journal article" date="2022" name="Res Sq">
        <title>Comparative Genomics Reveals Insights into the Divergent Evolution of Astigmatic Mites and Household Pest Adaptations.</title>
        <authorList>
            <person name="Xiong Q."/>
            <person name="Wan A.T.-Y."/>
            <person name="Liu X.-Y."/>
            <person name="Fung C.S.-H."/>
            <person name="Xiao X."/>
            <person name="Malainual N."/>
            <person name="Hou J."/>
            <person name="Wang L."/>
            <person name="Wang M."/>
            <person name="Yang K."/>
            <person name="Cui Y."/>
            <person name="Leung E."/>
            <person name="Nong W."/>
            <person name="Shin S.-K."/>
            <person name="Au S."/>
            <person name="Jeong K.Y."/>
            <person name="Chew F.T."/>
            <person name="Hui J."/>
            <person name="Leung T.F."/>
            <person name="Tungtrongchitr A."/>
            <person name="Zhong N."/>
            <person name="Liu Z."/>
            <person name="Tsui S."/>
        </authorList>
    </citation>
    <scope>NUCLEOTIDE SEQUENCE</scope>
    <source>
        <strain evidence="2">Derf</strain>
        <tissue evidence="2">Whole organism</tissue>
    </source>
</reference>
<comment type="caution">
    <text evidence="2">The sequence shown here is derived from an EMBL/GenBank/DDBJ whole genome shotgun (WGS) entry which is preliminary data.</text>
</comment>
<protein>
    <submittedName>
        <fullName evidence="2">Uncharacterized protein</fullName>
    </submittedName>
</protein>
<dbReference type="Proteomes" id="UP000790347">
    <property type="component" value="Unassembled WGS sequence"/>
</dbReference>
<reference evidence="1" key="3">
    <citation type="journal article" date="2021" name="World Allergy Organ. J.">
        <title>Chromosome-level assembly of Dermatophagoides farinae genome and transcriptome reveals two novel allergens Der f 37 and Der f 39.</title>
        <authorList>
            <person name="Chen J."/>
            <person name="Cai Z."/>
            <person name="Fan D."/>
            <person name="Hu J."/>
            <person name="Hou Y."/>
            <person name="He Y."/>
            <person name="Zhang Z."/>
            <person name="Zhao Z."/>
            <person name="Gao P."/>
            <person name="Hu W."/>
            <person name="Sun J."/>
            <person name="Li J."/>
            <person name="Ji K."/>
        </authorList>
    </citation>
    <scope>NUCLEOTIDE SEQUENCE</scope>
    <source>
        <strain evidence="1">JKM2019</strain>
    </source>
</reference>
<organism evidence="2 3">
    <name type="scientific">Dermatophagoides farinae</name>
    <name type="common">American house dust mite</name>
    <dbReference type="NCBI Taxonomy" id="6954"/>
    <lineage>
        <taxon>Eukaryota</taxon>
        <taxon>Metazoa</taxon>
        <taxon>Ecdysozoa</taxon>
        <taxon>Arthropoda</taxon>
        <taxon>Chelicerata</taxon>
        <taxon>Arachnida</taxon>
        <taxon>Acari</taxon>
        <taxon>Acariformes</taxon>
        <taxon>Sarcoptiformes</taxon>
        <taxon>Astigmata</taxon>
        <taxon>Psoroptidia</taxon>
        <taxon>Analgoidea</taxon>
        <taxon>Pyroglyphidae</taxon>
        <taxon>Dermatophagoidinae</taxon>
        <taxon>Dermatophagoides</taxon>
    </lineage>
</organism>
<dbReference type="AlphaFoldDB" id="A0A922KVB0"/>
<dbReference type="EMBL" id="ASGP02000007">
    <property type="protein sequence ID" value="KAH9497491.1"/>
    <property type="molecule type" value="Genomic_DNA"/>
</dbReference>
<dbReference type="Proteomes" id="UP000828236">
    <property type="component" value="Unassembled WGS sequence"/>
</dbReference>
<proteinExistence type="predicted"/>
<dbReference type="EMBL" id="SDOV01000001">
    <property type="protein sequence ID" value="KAH7645596.1"/>
    <property type="molecule type" value="Genomic_DNA"/>
</dbReference>
<reference evidence="1" key="2">
    <citation type="submission" date="2020-06" db="EMBL/GenBank/DDBJ databases">
        <authorList>
            <person name="Ji K."/>
            <person name="Li J."/>
        </authorList>
    </citation>
    <scope>NUCLEOTIDE SEQUENCE</scope>
    <source>
        <strain evidence="1">JKM2019</strain>
        <tissue evidence="1">Whole body</tissue>
    </source>
</reference>
<evidence type="ECO:0000313" key="3">
    <source>
        <dbReference type="Proteomes" id="UP000790347"/>
    </source>
</evidence>
<name>A0A922KVB0_DERFA</name>